<reference evidence="3 4" key="1">
    <citation type="submission" date="2023-06" db="EMBL/GenBank/DDBJ databases">
        <title>Genomic Analysis of Acinetobacter Strains Recovered from South Australian Aquatic Samples provides Insights into the Circulation of Antibiotic Resistance determinants in the Environment.</title>
        <authorList>
            <person name="Tobin L."/>
            <person name="Jarocki V.M."/>
            <person name="Kenyon J."/>
            <person name="Drigo B."/>
            <person name="Donner E."/>
            <person name="Djordjevic S.P."/>
            <person name="Hamidian M."/>
        </authorList>
    </citation>
    <scope>NUCLEOTIDE SEQUENCE [LARGE SCALE GENOMIC DNA]</scope>
    <source>
        <strain evidence="3 4">SAAc652</strain>
    </source>
</reference>
<dbReference type="EMBL" id="JASVDY010000002">
    <property type="protein sequence ID" value="MDV2468886.1"/>
    <property type="molecule type" value="Genomic_DNA"/>
</dbReference>
<keyword evidence="1" id="KW-1188">Viral release from host cell</keyword>
<dbReference type="Gene3D" id="3.40.50.300">
    <property type="entry name" value="P-loop containing nucleotide triphosphate hydrolases"/>
    <property type="match status" value="1"/>
</dbReference>
<proteinExistence type="predicted"/>
<accession>A0ABU3WEP4</accession>
<evidence type="ECO:0000313" key="3">
    <source>
        <dbReference type="EMBL" id="MDV2468886.1"/>
    </source>
</evidence>
<evidence type="ECO:0000256" key="1">
    <source>
        <dbReference type="ARBA" id="ARBA00022612"/>
    </source>
</evidence>
<organism evidence="3 4">
    <name type="scientific">Acinetobacter chinensis</name>
    <dbReference type="NCBI Taxonomy" id="2004650"/>
    <lineage>
        <taxon>Bacteria</taxon>
        <taxon>Pseudomonadati</taxon>
        <taxon>Pseudomonadota</taxon>
        <taxon>Gammaproteobacteria</taxon>
        <taxon>Moraxellales</taxon>
        <taxon>Moraxellaceae</taxon>
        <taxon>Acinetobacter</taxon>
    </lineage>
</organism>
<dbReference type="Gene3D" id="3.30.420.280">
    <property type="match status" value="1"/>
</dbReference>
<dbReference type="InterPro" id="IPR027417">
    <property type="entry name" value="P-loop_NTPase"/>
</dbReference>
<name>A0ABU3WEP4_9GAMM</name>
<dbReference type="InterPro" id="IPR035421">
    <property type="entry name" value="Terminase_6C"/>
</dbReference>
<feature type="domain" description="Terminase large subunit gp17-like C-terminal" evidence="2">
    <location>
        <begin position="257"/>
        <end position="406"/>
    </location>
</feature>
<evidence type="ECO:0000313" key="4">
    <source>
        <dbReference type="Proteomes" id="UP001278188"/>
    </source>
</evidence>
<sequence>MPNINPTLNVPQANFLQLKNKFRAFVAGFGSGKTWVGCSSLCDKSWEFPKVPLGYFAPTYPQIRDIFFPTIDEVAFDWGLKTKIYESNKEVDIYYGRQYRSTIICRSMEKPQTIVGFKIGHALIDELDVMPTVKAQQAWRKIIARMRVKHPSLINGIDVATTPEGFKFTHQQFVKEANLTPAKRALYGMIQASTYDNEANLPDDYISSLYESYPPQLISAYLRGQFVNLTSGAVYPDFDRKLNHTDEEIQPNEPLIIGMDFNVLKMAAVIYVIRNGKPLALDEMVGVRDTPTMATLLIERFPFHQMTVIPDAAGQSTSSKNSSESDHQILRDKGFTVEVDGTNPAIKDRINAVNALILNGDGERTLLVNTNKCPRFTETLEQQVYDDFGMPDKKSGLDHVGDAGGYPLAKRFPIIKPVTSLKDISIFGRRR</sequence>
<keyword evidence="4" id="KW-1185">Reference proteome</keyword>
<dbReference type="RefSeq" id="WP_317083272.1">
    <property type="nucleotide sequence ID" value="NZ_JASVDY010000002.1"/>
</dbReference>
<comment type="caution">
    <text evidence="3">The sequence shown here is derived from an EMBL/GenBank/DDBJ whole genome shotgun (WGS) entry which is preliminary data.</text>
</comment>
<dbReference type="Pfam" id="PF03237">
    <property type="entry name" value="Terminase_6N"/>
    <property type="match status" value="1"/>
</dbReference>
<evidence type="ECO:0000259" key="2">
    <source>
        <dbReference type="Pfam" id="PF17289"/>
    </source>
</evidence>
<dbReference type="Pfam" id="PF17289">
    <property type="entry name" value="Terminase_6C"/>
    <property type="match status" value="1"/>
</dbReference>
<dbReference type="Proteomes" id="UP001278188">
    <property type="component" value="Unassembled WGS sequence"/>
</dbReference>
<gene>
    <name evidence="3" type="ORF">QR674_07805</name>
</gene>
<protein>
    <submittedName>
        <fullName evidence="3">Terminase family protein</fullName>
    </submittedName>
</protein>